<dbReference type="Proteomes" id="UP001500121">
    <property type="component" value="Unassembled WGS sequence"/>
</dbReference>
<evidence type="ECO:0000313" key="2">
    <source>
        <dbReference type="EMBL" id="GAA4753042.1"/>
    </source>
</evidence>
<dbReference type="InterPro" id="IPR050834">
    <property type="entry name" value="Glycosyltransf_2"/>
</dbReference>
<dbReference type="InterPro" id="IPR001173">
    <property type="entry name" value="Glyco_trans_2-like"/>
</dbReference>
<organism evidence="2 3">
    <name type="scientific">Amnibacterium soli</name>
    <dbReference type="NCBI Taxonomy" id="1282736"/>
    <lineage>
        <taxon>Bacteria</taxon>
        <taxon>Bacillati</taxon>
        <taxon>Actinomycetota</taxon>
        <taxon>Actinomycetes</taxon>
        <taxon>Micrococcales</taxon>
        <taxon>Microbacteriaceae</taxon>
        <taxon>Amnibacterium</taxon>
    </lineage>
</organism>
<protein>
    <recommendedName>
        <fullName evidence="1">Glycosyltransferase 2-like domain-containing protein</fullName>
    </recommendedName>
</protein>
<dbReference type="PANTHER" id="PTHR43685">
    <property type="entry name" value="GLYCOSYLTRANSFERASE"/>
    <property type="match status" value="1"/>
</dbReference>
<keyword evidence="3" id="KW-1185">Reference proteome</keyword>
<dbReference type="Gene3D" id="3.90.550.10">
    <property type="entry name" value="Spore Coat Polysaccharide Biosynthesis Protein SpsA, Chain A"/>
    <property type="match status" value="1"/>
</dbReference>
<feature type="domain" description="Glycosyltransferase 2-like" evidence="1">
    <location>
        <begin position="7"/>
        <end position="153"/>
    </location>
</feature>
<reference evidence="3" key="1">
    <citation type="journal article" date="2019" name="Int. J. Syst. Evol. Microbiol.">
        <title>The Global Catalogue of Microorganisms (GCM) 10K type strain sequencing project: providing services to taxonomists for standard genome sequencing and annotation.</title>
        <authorList>
            <consortium name="The Broad Institute Genomics Platform"/>
            <consortium name="The Broad Institute Genome Sequencing Center for Infectious Disease"/>
            <person name="Wu L."/>
            <person name="Ma J."/>
        </authorList>
    </citation>
    <scope>NUCLEOTIDE SEQUENCE [LARGE SCALE GENOMIC DNA]</scope>
    <source>
        <strain evidence="3">JCM 19015</strain>
    </source>
</reference>
<sequence length="290" mass="31278">MTELDVTVVIPVHDREAALHDALRSVLAQTRPPARIVVVDDGSSDGSAAVAEEYPVTLVRHERARGSGAARNSGIAEADTTWIAFLDSDDVWLPEHLETVAPALGDHAFVTTPMVDSFGRGRGNVSGRPQSVTPSTLFFPENIVCTSTVVARRSAIDAVGGFGDLPRAQDLDLFLKLLEAGTALALPVPTAVYTVPDAYQEAGLRARSTAGADQVRARYADRPWMTPSLVRSIETQRAWDDLRHAQHRGDARAVLQGLGRLGMGPRTAAVLQQTLVHRRRARRFIAPDAA</sequence>
<dbReference type="Pfam" id="PF00535">
    <property type="entry name" value="Glycos_transf_2"/>
    <property type="match status" value="1"/>
</dbReference>
<evidence type="ECO:0000259" key="1">
    <source>
        <dbReference type="Pfam" id="PF00535"/>
    </source>
</evidence>
<comment type="caution">
    <text evidence="2">The sequence shown here is derived from an EMBL/GenBank/DDBJ whole genome shotgun (WGS) entry which is preliminary data.</text>
</comment>
<dbReference type="CDD" id="cd00761">
    <property type="entry name" value="Glyco_tranf_GTA_type"/>
    <property type="match status" value="1"/>
</dbReference>
<dbReference type="RefSeq" id="WP_345481853.1">
    <property type="nucleotide sequence ID" value="NZ_BAABLP010000006.1"/>
</dbReference>
<proteinExistence type="predicted"/>
<dbReference type="SUPFAM" id="SSF53448">
    <property type="entry name" value="Nucleotide-diphospho-sugar transferases"/>
    <property type="match status" value="1"/>
</dbReference>
<evidence type="ECO:0000313" key="3">
    <source>
        <dbReference type="Proteomes" id="UP001500121"/>
    </source>
</evidence>
<accession>A0ABP8ZCQ8</accession>
<dbReference type="EMBL" id="BAABLP010000006">
    <property type="protein sequence ID" value="GAA4753042.1"/>
    <property type="molecule type" value="Genomic_DNA"/>
</dbReference>
<name>A0ABP8ZCQ8_9MICO</name>
<gene>
    <name evidence="2" type="ORF">GCM10025783_27400</name>
</gene>
<dbReference type="InterPro" id="IPR029044">
    <property type="entry name" value="Nucleotide-diphossugar_trans"/>
</dbReference>
<dbReference type="PANTHER" id="PTHR43685:SF2">
    <property type="entry name" value="GLYCOSYLTRANSFERASE 2-LIKE DOMAIN-CONTAINING PROTEIN"/>
    <property type="match status" value="1"/>
</dbReference>